<accession>A0A514E9K8</accession>
<dbReference type="InterPro" id="IPR016181">
    <property type="entry name" value="Acyl_CoA_acyltransferase"/>
</dbReference>
<dbReference type="RefSeq" id="WP_039005818.1">
    <property type="nucleotide sequence ID" value="NZ_CM003052.1"/>
</dbReference>
<proteinExistence type="predicted"/>
<keyword evidence="2" id="KW-0808">Transferase</keyword>
<reference evidence="2 3" key="1">
    <citation type="submission" date="2019-03" db="EMBL/GenBank/DDBJ databases">
        <title>Tal1 in Xanthomonas translucens pv. cerealis Contributes to Virulence in Bacterial Leaf Streak of Wheat.</title>
        <authorList>
            <person name="Shah S.M.A."/>
            <person name="Haq F."/>
            <person name="Ma W."/>
            <person name="Xu X."/>
            <person name="Wang S."/>
            <person name="Xu Z."/>
            <person name="Zou L."/>
            <person name="Zhu B."/>
            <person name="Chen G."/>
        </authorList>
    </citation>
    <scope>NUCLEOTIDE SEQUENCE [LARGE SCALE GENOMIC DNA]</scope>
    <source>
        <strain evidence="2 3">01</strain>
    </source>
</reference>
<evidence type="ECO:0000313" key="2">
    <source>
        <dbReference type="EMBL" id="QDI02493.1"/>
    </source>
</evidence>
<dbReference type="Proteomes" id="UP000319349">
    <property type="component" value="Chromosome"/>
</dbReference>
<dbReference type="PROSITE" id="PS51186">
    <property type="entry name" value="GNAT"/>
    <property type="match status" value="1"/>
</dbReference>
<dbReference type="AlphaFoldDB" id="A0A514E9K8"/>
<keyword evidence="3" id="KW-1185">Reference proteome</keyword>
<dbReference type="Pfam" id="PF13302">
    <property type="entry name" value="Acetyltransf_3"/>
    <property type="match status" value="1"/>
</dbReference>
<feature type="domain" description="N-acetyltransferase" evidence="1">
    <location>
        <begin position="28"/>
        <end position="184"/>
    </location>
</feature>
<evidence type="ECO:0000259" key="1">
    <source>
        <dbReference type="PROSITE" id="PS51186"/>
    </source>
</evidence>
<dbReference type="SUPFAM" id="SSF55729">
    <property type="entry name" value="Acyl-CoA N-acyltransferases (Nat)"/>
    <property type="match status" value="1"/>
</dbReference>
<name>A0A514E9K8_9XANT</name>
<evidence type="ECO:0000313" key="3">
    <source>
        <dbReference type="Proteomes" id="UP000319349"/>
    </source>
</evidence>
<dbReference type="Gene3D" id="3.40.630.30">
    <property type="match status" value="1"/>
</dbReference>
<dbReference type="PANTHER" id="PTHR43328">
    <property type="entry name" value="ACETYLTRANSFERASE-RELATED"/>
    <property type="match status" value="1"/>
</dbReference>
<dbReference type="InterPro" id="IPR000182">
    <property type="entry name" value="GNAT_dom"/>
</dbReference>
<dbReference type="GO" id="GO:0016747">
    <property type="term" value="F:acyltransferase activity, transferring groups other than amino-acyl groups"/>
    <property type="evidence" value="ECO:0007669"/>
    <property type="project" value="InterPro"/>
</dbReference>
<dbReference type="EMBL" id="CP038228">
    <property type="protein sequence ID" value="QDI02493.1"/>
    <property type="molecule type" value="Genomic_DNA"/>
</dbReference>
<organism evidence="2 3">
    <name type="scientific">Xanthomonas cerealis pv. cerealis</name>
    <dbReference type="NCBI Taxonomy" id="152263"/>
    <lineage>
        <taxon>Bacteria</taxon>
        <taxon>Pseudomonadati</taxon>
        <taxon>Pseudomonadota</taxon>
        <taxon>Gammaproteobacteria</taxon>
        <taxon>Lysobacterales</taxon>
        <taxon>Lysobacteraceae</taxon>
        <taxon>Xanthomonas</taxon>
        <taxon>Xanthomonas translucens group</taxon>
        <taxon>Xanthomonas cerealis</taxon>
    </lineage>
</organism>
<sequence>MPDDPSDTAWRDLRLSIDGMQLRRWRGGDLDALLRHADDAQVVRGLSERFPHPYTRADGEAFLAGRVVELRHPLLAIEIDGEACGSIALRPGRGERAHVAELGYWLGRRYWGQGRMTRIVATYLDWAIPALGLLRIETSVLDSNPASARVLEKNGFVREGVRRGALRKHGRLHDLHLFGRLHTPG</sequence>
<protein>
    <submittedName>
        <fullName evidence="2">N-acetyltransferase</fullName>
    </submittedName>
</protein>
<dbReference type="PANTHER" id="PTHR43328:SF1">
    <property type="entry name" value="N-ACETYLTRANSFERASE DOMAIN-CONTAINING PROTEIN"/>
    <property type="match status" value="1"/>
</dbReference>
<gene>
    <name evidence="2" type="ORF">E4A48_01145</name>
</gene>